<feature type="chain" id="PRO_5040148454" evidence="2">
    <location>
        <begin position="20"/>
        <end position="337"/>
    </location>
</feature>
<reference evidence="3" key="1">
    <citation type="journal article" date="2020" name="Mol. Plant Microbe Interact.">
        <title>Genome Sequence of the Biocontrol Agent Coniothyrium minitans strain Conio (IMI 134523).</title>
        <authorList>
            <person name="Patel D."/>
            <person name="Shittu T.A."/>
            <person name="Baroncelli R."/>
            <person name="Muthumeenakshi S."/>
            <person name="Osborne T.H."/>
            <person name="Janganan T.K."/>
            <person name="Sreenivasaprasad S."/>
        </authorList>
    </citation>
    <scope>NUCLEOTIDE SEQUENCE</scope>
    <source>
        <strain evidence="3">Conio</strain>
    </source>
</reference>
<dbReference type="EMBL" id="WJXW01000001">
    <property type="protein sequence ID" value="KAF9740715.1"/>
    <property type="molecule type" value="Genomic_DNA"/>
</dbReference>
<proteinExistence type="predicted"/>
<dbReference type="Proteomes" id="UP000756921">
    <property type="component" value="Unassembled WGS sequence"/>
</dbReference>
<keyword evidence="4" id="KW-1185">Reference proteome</keyword>
<evidence type="ECO:0000313" key="3">
    <source>
        <dbReference type="EMBL" id="KAF9740715.1"/>
    </source>
</evidence>
<comment type="caution">
    <text evidence="3">The sequence shown here is derived from an EMBL/GenBank/DDBJ whole genome shotgun (WGS) entry which is preliminary data.</text>
</comment>
<organism evidence="3 4">
    <name type="scientific">Paraphaeosphaeria minitans</name>
    <dbReference type="NCBI Taxonomy" id="565426"/>
    <lineage>
        <taxon>Eukaryota</taxon>
        <taxon>Fungi</taxon>
        <taxon>Dikarya</taxon>
        <taxon>Ascomycota</taxon>
        <taxon>Pezizomycotina</taxon>
        <taxon>Dothideomycetes</taxon>
        <taxon>Pleosporomycetidae</taxon>
        <taxon>Pleosporales</taxon>
        <taxon>Massarineae</taxon>
        <taxon>Didymosphaeriaceae</taxon>
        <taxon>Paraphaeosphaeria</taxon>
    </lineage>
</organism>
<evidence type="ECO:0000313" key="4">
    <source>
        <dbReference type="Proteomes" id="UP000756921"/>
    </source>
</evidence>
<evidence type="ECO:0000256" key="1">
    <source>
        <dbReference type="SAM" id="MobiDB-lite"/>
    </source>
</evidence>
<feature type="region of interest" description="Disordered" evidence="1">
    <location>
        <begin position="299"/>
        <end position="337"/>
    </location>
</feature>
<dbReference type="OrthoDB" id="3782790at2759"/>
<keyword evidence="2" id="KW-0732">Signal</keyword>
<name>A0A9P6GT95_9PLEO</name>
<feature type="region of interest" description="Disordered" evidence="1">
    <location>
        <begin position="249"/>
        <end position="268"/>
    </location>
</feature>
<evidence type="ECO:0000256" key="2">
    <source>
        <dbReference type="SAM" id="SignalP"/>
    </source>
</evidence>
<dbReference type="AlphaFoldDB" id="A0A9P6GT95"/>
<feature type="signal peptide" evidence="2">
    <location>
        <begin position="1"/>
        <end position="19"/>
    </location>
</feature>
<gene>
    <name evidence="3" type="ORF">PMIN01_00254</name>
</gene>
<protein>
    <submittedName>
        <fullName evidence="3">Uncharacterized protein</fullName>
    </submittedName>
</protein>
<accession>A0A9P6GT95</accession>
<feature type="compositionally biased region" description="Basic and acidic residues" evidence="1">
    <location>
        <begin position="249"/>
        <end position="264"/>
    </location>
</feature>
<sequence>MSFLCFSLILVLLTLSTLATSTFPACGTIMTLQNMTYTLRNAGRTSCQPLTVHGRHTDPRSWNIVEFCACRLYTGSEMTRPCSAANLWREVDGPSVALASLCGLAASGAVYAADSGVQKLVERSGLALQAPKLCRAPEGHIQRKRDAQQMFTFGGYASNLTGDGNYLKLEEPIEANGHPHPWCQGFEGSNGYSEGQEPTIHYAHMDKAKNEPDPAGIPQYICWFYNDFDCDPKKGAVGSKFTHTHLTDLDKRDRNGDDSNKNRDFPMMGSNVEGNRYAWIKAYGCMFYIDNPSADGNSGIEAGQARTAQGDTSQDDTDGTEVSAAELGASQARSGYI</sequence>